<feature type="domain" description="AMP-dependent synthetase/ligase" evidence="1">
    <location>
        <begin position="71"/>
        <end position="439"/>
    </location>
</feature>
<dbReference type="SUPFAM" id="SSF56801">
    <property type="entry name" value="Acetyl-CoA synthetase-like"/>
    <property type="match status" value="1"/>
</dbReference>
<dbReference type="InterPro" id="IPR000873">
    <property type="entry name" value="AMP-dep_synth/lig_dom"/>
</dbReference>
<evidence type="ECO:0000259" key="2">
    <source>
        <dbReference type="Pfam" id="PF13193"/>
    </source>
</evidence>
<accession>A0ABX6DEB1</accession>
<dbReference type="Gene3D" id="3.40.50.980">
    <property type="match status" value="2"/>
</dbReference>
<dbReference type="InterPro" id="IPR045851">
    <property type="entry name" value="AMP-bd_C_sf"/>
</dbReference>
<name>A0ABX6DEB1_9BACI</name>
<evidence type="ECO:0000313" key="4">
    <source>
        <dbReference type="Proteomes" id="UP000373269"/>
    </source>
</evidence>
<keyword evidence="4" id="KW-1185">Reference proteome</keyword>
<dbReference type="Pfam" id="PF13193">
    <property type="entry name" value="AMP-binding_C"/>
    <property type="match status" value="1"/>
</dbReference>
<dbReference type="Proteomes" id="UP000373269">
    <property type="component" value="Chromosome"/>
</dbReference>
<dbReference type="PANTHER" id="PTHR43767">
    <property type="entry name" value="LONG-CHAIN-FATTY-ACID--COA LIGASE"/>
    <property type="match status" value="1"/>
</dbReference>
<gene>
    <name evidence="3" type="ORF">GDS87_10300</name>
</gene>
<sequence>MARKELKVDTSNCSNRSTYILLGNILRIQILSYWRLKRMSSIQIEEKITKFLEHYEKEGYLEPLSLADALKNWATMYKNKVALVDQTGSLTYEELYRSANFLGQGLIAKGIKRGDNVLLQLPNNIFFVKACFALFIIGARPILLLPTHREKDITNIAKLTEPVAIIIPSTFHGYDYQSMAKKVVMKQPSISLIITDEPNDTCISLGDLENQFCPKKDDLMEHKSSYQDIALFLLSGGTTGIPKVIPKLHTAYLCNAKAAADRCQVTENSTYLAVLSIAHDYPLCSPGVLGTLSKGGKVILSSTSTFDEALEWIEKERVTFTSIVPVIANLWVESLALEEHADVSSLDYILLGAAKLEKQLALQLMTQFQCQLIQGYGLGEGITCFTSPHDDIDTIISCQGTPISTGDEIKIVDENGDEVALGEAGELIQKGPYTFLGYYKSPEMNQLSFTTDGFFKTGDKARITEEGNIQILGRVKEQINRAGENVTPSEIESYLLEHDEIVDASVVGVADQELGERICAFVVKKDRELSLTELCQFMIENGVANTKLPDQLVYVESIPYINVGKSDKKKLVAQYLA</sequence>
<dbReference type="InterPro" id="IPR020845">
    <property type="entry name" value="AMP-binding_CS"/>
</dbReference>
<dbReference type="InterPro" id="IPR025110">
    <property type="entry name" value="AMP-bd_C"/>
</dbReference>
<dbReference type="Pfam" id="PF00501">
    <property type="entry name" value="AMP-binding"/>
    <property type="match status" value="1"/>
</dbReference>
<dbReference type="Gene3D" id="3.30.300.30">
    <property type="match status" value="1"/>
</dbReference>
<protein>
    <submittedName>
        <fullName evidence="3">AMP-binding protein</fullName>
    </submittedName>
</protein>
<dbReference type="EMBL" id="CP045835">
    <property type="protein sequence ID" value="QGG51329.1"/>
    <property type="molecule type" value="Genomic_DNA"/>
</dbReference>
<feature type="domain" description="AMP-binding enzyme C-terminal" evidence="2">
    <location>
        <begin position="490"/>
        <end position="565"/>
    </location>
</feature>
<proteinExistence type="predicted"/>
<reference evidence="3 4" key="1">
    <citation type="submission" date="2019-11" db="EMBL/GenBank/DDBJ databases">
        <title>Whole Genome Sequencing and Comparative Genomic Analyses of Lysinibacillus pakistanensis LZH-9, a Halotolerant Strain with Excellent COD Removal Capability.</title>
        <authorList>
            <person name="Zhou H."/>
        </authorList>
    </citation>
    <scope>NUCLEOTIDE SEQUENCE [LARGE SCALE GENOMIC DNA]</scope>
    <source>
        <strain evidence="3 4">LZH-9</strain>
    </source>
</reference>
<organism evidence="3 4">
    <name type="scientific">Lysinibacillus pakistanensis</name>
    <dbReference type="NCBI Taxonomy" id="759811"/>
    <lineage>
        <taxon>Bacteria</taxon>
        <taxon>Bacillati</taxon>
        <taxon>Bacillota</taxon>
        <taxon>Bacilli</taxon>
        <taxon>Bacillales</taxon>
        <taxon>Bacillaceae</taxon>
        <taxon>Lysinibacillus</taxon>
    </lineage>
</organism>
<evidence type="ECO:0000259" key="1">
    <source>
        <dbReference type="Pfam" id="PF00501"/>
    </source>
</evidence>
<dbReference type="InterPro" id="IPR050237">
    <property type="entry name" value="ATP-dep_AMP-bd_enzyme"/>
</dbReference>
<dbReference type="PROSITE" id="PS00455">
    <property type="entry name" value="AMP_BINDING"/>
    <property type="match status" value="1"/>
</dbReference>
<dbReference type="Gene3D" id="2.30.38.10">
    <property type="entry name" value="Luciferase, Domain 3"/>
    <property type="match status" value="1"/>
</dbReference>
<evidence type="ECO:0000313" key="3">
    <source>
        <dbReference type="EMBL" id="QGG51329.1"/>
    </source>
</evidence>
<dbReference type="PANTHER" id="PTHR43767:SF1">
    <property type="entry name" value="NONRIBOSOMAL PEPTIDE SYNTHASE PES1 (EUROFUNG)-RELATED"/>
    <property type="match status" value="1"/>
</dbReference>